<proteinExistence type="predicted"/>
<reference evidence="1" key="1">
    <citation type="submission" date="2022-08" db="EMBL/GenBank/DDBJ databases">
        <title>Genome sequencing of Nocardioides sp. STR2.</title>
        <authorList>
            <person name="So Y."/>
        </authorList>
    </citation>
    <scope>NUCLEOTIDE SEQUENCE</scope>
    <source>
        <strain evidence="1">STR2</strain>
    </source>
</reference>
<dbReference type="RefSeq" id="WP_268111621.1">
    <property type="nucleotide sequence ID" value="NZ_JAPPUX010000003.1"/>
</dbReference>
<evidence type="ECO:0000313" key="1">
    <source>
        <dbReference type="EMBL" id="MCY4726713.1"/>
    </source>
</evidence>
<evidence type="ECO:0008006" key="3">
    <source>
        <dbReference type="Google" id="ProtNLM"/>
    </source>
</evidence>
<evidence type="ECO:0000313" key="2">
    <source>
        <dbReference type="Proteomes" id="UP001074726"/>
    </source>
</evidence>
<protein>
    <recommendedName>
        <fullName evidence="3">ANTAR domain-containing protein</fullName>
    </recommendedName>
</protein>
<keyword evidence="2" id="KW-1185">Reference proteome</keyword>
<comment type="caution">
    <text evidence="1">The sequence shown here is derived from an EMBL/GenBank/DDBJ whole genome shotgun (WGS) entry which is preliminary data.</text>
</comment>
<gene>
    <name evidence="1" type="ORF">NYO98_10525</name>
</gene>
<name>A0ABT4CCL6_9ACTN</name>
<organism evidence="1 2">
    <name type="scientific">Nocardioides pini</name>
    <dbReference type="NCBI Taxonomy" id="2975053"/>
    <lineage>
        <taxon>Bacteria</taxon>
        <taxon>Bacillati</taxon>
        <taxon>Actinomycetota</taxon>
        <taxon>Actinomycetes</taxon>
        <taxon>Propionibacteriales</taxon>
        <taxon>Nocardioidaceae</taxon>
        <taxon>Nocardioides</taxon>
    </lineage>
</organism>
<dbReference type="EMBL" id="JAPPUX010000003">
    <property type="protein sequence ID" value="MCY4726713.1"/>
    <property type="molecule type" value="Genomic_DNA"/>
</dbReference>
<sequence>MSEQHPTEADVTTYAAFAEVAADLAMRTGHDVESMAAIMRDLSERDAYVRATTLREAAAEIPDAWAAGWLIDAADKVDDPAETDAP</sequence>
<dbReference type="Proteomes" id="UP001074726">
    <property type="component" value="Unassembled WGS sequence"/>
</dbReference>
<accession>A0ABT4CCL6</accession>